<organism evidence="3 4">
    <name type="scientific">Phycisphaera mikurensis (strain NBRC 102666 / KCTC 22515 / FYK2301M01)</name>
    <dbReference type="NCBI Taxonomy" id="1142394"/>
    <lineage>
        <taxon>Bacteria</taxon>
        <taxon>Pseudomonadati</taxon>
        <taxon>Planctomycetota</taxon>
        <taxon>Phycisphaerae</taxon>
        <taxon>Phycisphaerales</taxon>
        <taxon>Phycisphaeraceae</taxon>
        <taxon>Phycisphaera</taxon>
    </lineage>
</organism>
<dbReference type="Proteomes" id="UP000007881">
    <property type="component" value="Chromosome"/>
</dbReference>
<dbReference type="InterPro" id="IPR050097">
    <property type="entry name" value="Ferredoxin-NADP_redctase_2"/>
</dbReference>
<dbReference type="GO" id="GO:0016491">
    <property type="term" value="F:oxidoreductase activity"/>
    <property type="evidence" value="ECO:0007669"/>
    <property type="project" value="UniProtKB-KW"/>
</dbReference>
<proteinExistence type="predicted"/>
<evidence type="ECO:0000313" key="3">
    <source>
        <dbReference type="EMBL" id="BAM05320.1"/>
    </source>
</evidence>
<dbReference type="AlphaFoldDB" id="I0IJ82"/>
<dbReference type="HOGENOM" id="CLU_067342_0_0_0"/>
<sequence>MQDLLIVGAGPIGIELAAALTRSGLSVGHVEAGALAQTVVDYPKRTRYFSSPDRIAIAGVPLVTFNNEKALREEYLAYLRGVVTRYDLPIAYGVRVEAIRPVPEADGGGFRVETSAGVREAKRVVLAIGDMHGFRRIGCPGEDLPHVSHRLDEPHLHFRRRLLIVGGKNSAAEAALRCHHAGAEVTLSYRQAAFDEDAIKYWVLPELKALIRHRKIHFLPNTEVASLHEGHAVLRSNVQDQQTRVRADSVLLLTGYVQDKTLFETAGVRLEGENHAPALDKDTMETNVPGLYVAGTAAAGTQNAFQLFIENCHRHVEKIVRHVTGEPVAEGVVNQAAQTYGLAES</sequence>
<dbReference type="PRINTS" id="PR00368">
    <property type="entry name" value="FADPNR"/>
</dbReference>
<name>I0IJ82_PHYMF</name>
<dbReference type="Pfam" id="PF13738">
    <property type="entry name" value="Pyr_redox_3"/>
    <property type="match status" value="1"/>
</dbReference>
<dbReference type="Gene3D" id="3.50.50.60">
    <property type="entry name" value="FAD/NAD(P)-binding domain"/>
    <property type="match status" value="2"/>
</dbReference>
<dbReference type="OrthoDB" id="9778740at2"/>
<accession>I0IJ82</accession>
<dbReference type="SUPFAM" id="SSF51905">
    <property type="entry name" value="FAD/NAD(P)-binding domain"/>
    <property type="match status" value="1"/>
</dbReference>
<dbReference type="KEGG" id="phm:PSMK_31610"/>
<dbReference type="EMBL" id="AP012338">
    <property type="protein sequence ID" value="BAM05320.1"/>
    <property type="molecule type" value="Genomic_DNA"/>
</dbReference>
<keyword evidence="1" id="KW-0285">Flavoprotein</keyword>
<dbReference type="STRING" id="1142394.PSMK_31610"/>
<dbReference type="RefSeq" id="WP_014438524.1">
    <property type="nucleotide sequence ID" value="NC_017080.1"/>
</dbReference>
<keyword evidence="4" id="KW-1185">Reference proteome</keyword>
<evidence type="ECO:0000256" key="1">
    <source>
        <dbReference type="ARBA" id="ARBA00022630"/>
    </source>
</evidence>
<dbReference type="InterPro" id="IPR036188">
    <property type="entry name" value="FAD/NAD-bd_sf"/>
</dbReference>
<protein>
    <submittedName>
        <fullName evidence="3">Putative oxidoreductase</fullName>
    </submittedName>
</protein>
<dbReference type="eggNOG" id="COG0492">
    <property type="taxonomic scope" value="Bacteria"/>
</dbReference>
<dbReference type="PATRIC" id="fig|1142394.8.peg.3271"/>
<dbReference type="PANTHER" id="PTHR48105">
    <property type="entry name" value="THIOREDOXIN REDUCTASE 1-RELATED-RELATED"/>
    <property type="match status" value="1"/>
</dbReference>
<gene>
    <name evidence="3" type="ordered locus">PSMK_31610</name>
</gene>
<evidence type="ECO:0000313" key="4">
    <source>
        <dbReference type="Proteomes" id="UP000007881"/>
    </source>
</evidence>
<reference evidence="3 4" key="1">
    <citation type="submission" date="2012-02" db="EMBL/GenBank/DDBJ databases">
        <title>Complete genome sequence of Phycisphaera mikurensis NBRC 102666.</title>
        <authorList>
            <person name="Ankai A."/>
            <person name="Hosoyama A."/>
            <person name="Terui Y."/>
            <person name="Sekine M."/>
            <person name="Fukai R."/>
            <person name="Kato Y."/>
            <person name="Nakamura S."/>
            <person name="Yamada-Narita S."/>
            <person name="Kawakoshi A."/>
            <person name="Fukunaga Y."/>
            <person name="Yamazaki S."/>
            <person name="Fujita N."/>
        </authorList>
    </citation>
    <scope>NUCLEOTIDE SEQUENCE [LARGE SCALE GENOMIC DNA]</scope>
    <source>
        <strain evidence="4">NBRC 102666 / KCTC 22515 / FYK2301M01</strain>
    </source>
</reference>
<keyword evidence="2" id="KW-0560">Oxidoreductase</keyword>
<dbReference type="PRINTS" id="PR00469">
    <property type="entry name" value="PNDRDTASEII"/>
</dbReference>
<evidence type="ECO:0000256" key="2">
    <source>
        <dbReference type="ARBA" id="ARBA00023002"/>
    </source>
</evidence>